<keyword evidence="2" id="KW-1185">Reference proteome</keyword>
<organism evidence="1 2">
    <name type="scientific">Eutrema salsugineum</name>
    <name type="common">Saltwater cress</name>
    <name type="synonym">Sisymbrium salsugineum</name>
    <dbReference type="NCBI Taxonomy" id="72664"/>
    <lineage>
        <taxon>Eukaryota</taxon>
        <taxon>Viridiplantae</taxon>
        <taxon>Streptophyta</taxon>
        <taxon>Embryophyta</taxon>
        <taxon>Tracheophyta</taxon>
        <taxon>Spermatophyta</taxon>
        <taxon>Magnoliopsida</taxon>
        <taxon>eudicotyledons</taxon>
        <taxon>Gunneridae</taxon>
        <taxon>Pentapetalae</taxon>
        <taxon>rosids</taxon>
        <taxon>malvids</taxon>
        <taxon>Brassicales</taxon>
        <taxon>Brassicaceae</taxon>
        <taxon>Eutremeae</taxon>
        <taxon>Eutrema</taxon>
    </lineage>
</organism>
<gene>
    <name evidence="1" type="ORF">EUTSA_v10005168mg</name>
</gene>
<dbReference type="Gramene" id="ESQ33297">
    <property type="protein sequence ID" value="ESQ33297"/>
    <property type="gene ID" value="EUTSA_v10005168mg"/>
</dbReference>
<dbReference type="KEGG" id="eus:EUTSA_v10005168mg"/>
<dbReference type="EMBL" id="KI517748">
    <property type="protein sequence ID" value="ESQ33297.1"/>
    <property type="molecule type" value="Genomic_DNA"/>
</dbReference>
<evidence type="ECO:0000313" key="1">
    <source>
        <dbReference type="EMBL" id="ESQ33297.1"/>
    </source>
</evidence>
<dbReference type="Proteomes" id="UP000030689">
    <property type="component" value="Unassembled WGS sequence"/>
</dbReference>
<reference evidence="1 2" key="1">
    <citation type="journal article" date="2013" name="Front. Plant Sci.">
        <title>The Reference Genome of the Halophytic Plant Eutrema salsugineum.</title>
        <authorList>
            <person name="Yang R."/>
            <person name="Jarvis D.E."/>
            <person name="Chen H."/>
            <person name="Beilstein M.A."/>
            <person name="Grimwood J."/>
            <person name="Jenkins J."/>
            <person name="Shu S."/>
            <person name="Prochnik S."/>
            <person name="Xin M."/>
            <person name="Ma C."/>
            <person name="Schmutz J."/>
            <person name="Wing R.A."/>
            <person name="Mitchell-Olds T."/>
            <person name="Schumaker K.S."/>
            <person name="Wang X."/>
        </authorList>
    </citation>
    <scope>NUCLEOTIDE SEQUENCE [LARGE SCALE GENOMIC DNA]</scope>
</reference>
<dbReference type="AlphaFoldDB" id="V4KTD9"/>
<proteinExistence type="predicted"/>
<accession>V4KTD9</accession>
<name>V4KTD9_EUTSA</name>
<protein>
    <submittedName>
        <fullName evidence="1">Uncharacterized protein</fullName>
    </submittedName>
</protein>
<sequence length="109" mass="12796">MDSLIFDTFNFFSSLSKANILFLSSQKLCQPTEIETSLLLRRKRRRQLLQIESRKTWVLCMSSRSDGALEIESNQPARSKTILRRRQILFLRTNFEGCIHLECLIRTNS</sequence>
<evidence type="ECO:0000313" key="2">
    <source>
        <dbReference type="Proteomes" id="UP000030689"/>
    </source>
</evidence>